<dbReference type="Proteomes" id="UP000887013">
    <property type="component" value="Unassembled WGS sequence"/>
</dbReference>
<evidence type="ECO:0000313" key="1">
    <source>
        <dbReference type="EMBL" id="GFS33613.1"/>
    </source>
</evidence>
<name>A0A8X6I7N0_NEPPI</name>
<reference evidence="1" key="1">
    <citation type="submission" date="2020-08" db="EMBL/GenBank/DDBJ databases">
        <title>Multicomponent nature underlies the extraordinary mechanical properties of spider dragline silk.</title>
        <authorList>
            <person name="Kono N."/>
            <person name="Nakamura H."/>
            <person name="Mori M."/>
            <person name="Yoshida Y."/>
            <person name="Ohtoshi R."/>
            <person name="Malay A.D."/>
            <person name="Moran D.A.P."/>
            <person name="Tomita M."/>
            <person name="Numata K."/>
            <person name="Arakawa K."/>
        </authorList>
    </citation>
    <scope>NUCLEOTIDE SEQUENCE</scope>
</reference>
<evidence type="ECO:0000313" key="2">
    <source>
        <dbReference type="Proteomes" id="UP000887013"/>
    </source>
</evidence>
<sequence length="122" mass="13865">MQKLEILYYFFSPKHDFEGTLSSIPRVTDLRTKFSHGSVTETSETIAFMMPNTDGTNTTYLQPMESRQNAVPFLVQVLLPASRVNYFSCRSMFREEMPSSDGNIFLLQQNAFIESFTGGVIS</sequence>
<accession>A0A8X6I7N0</accession>
<keyword evidence="2" id="KW-1185">Reference proteome</keyword>
<dbReference type="OrthoDB" id="10532917at2759"/>
<gene>
    <name evidence="1" type="ORF">NPIL_297691</name>
</gene>
<proteinExistence type="predicted"/>
<dbReference type="EMBL" id="BMAW01088233">
    <property type="protein sequence ID" value="GFS33613.1"/>
    <property type="molecule type" value="Genomic_DNA"/>
</dbReference>
<protein>
    <submittedName>
        <fullName evidence="1">Uncharacterized protein</fullName>
    </submittedName>
</protein>
<dbReference type="AlphaFoldDB" id="A0A8X6I7N0"/>
<comment type="caution">
    <text evidence="1">The sequence shown here is derived from an EMBL/GenBank/DDBJ whole genome shotgun (WGS) entry which is preliminary data.</text>
</comment>
<organism evidence="1 2">
    <name type="scientific">Nephila pilipes</name>
    <name type="common">Giant wood spider</name>
    <name type="synonym">Nephila maculata</name>
    <dbReference type="NCBI Taxonomy" id="299642"/>
    <lineage>
        <taxon>Eukaryota</taxon>
        <taxon>Metazoa</taxon>
        <taxon>Ecdysozoa</taxon>
        <taxon>Arthropoda</taxon>
        <taxon>Chelicerata</taxon>
        <taxon>Arachnida</taxon>
        <taxon>Araneae</taxon>
        <taxon>Araneomorphae</taxon>
        <taxon>Entelegynae</taxon>
        <taxon>Araneoidea</taxon>
        <taxon>Nephilidae</taxon>
        <taxon>Nephila</taxon>
    </lineage>
</organism>